<feature type="compositionally biased region" description="Low complexity" evidence="1">
    <location>
        <begin position="101"/>
        <end position="117"/>
    </location>
</feature>
<evidence type="ECO:0000256" key="1">
    <source>
        <dbReference type="SAM" id="MobiDB-lite"/>
    </source>
</evidence>
<gene>
    <name evidence="2" type="ordered locus">Tmar_0424</name>
</gene>
<dbReference type="AlphaFoldDB" id="E6SGJ9"/>
<proteinExistence type="predicted"/>
<dbReference type="KEGG" id="tmr:Tmar_0424"/>
<dbReference type="RefSeq" id="WP_013494850.1">
    <property type="nucleotide sequence ID" value="NC_014831.1"/>
</dbReference>
<feature type="region of interest" description="Disordered" evidence="1">
    <location>
        <begin position="101"/>
        <end position="177"/>
    </location>
</feature>
<feature type="compositionally biased region" description="Basic residues" evidence="1">
    <location>
        <begin position="1"/>
        <end position="12"/>
    </location>
</feature>
<dbReference type="HOGENOM" id="CLU_1517226_0_0_9"/>
<feature type="region of interest" description="Disordered" evidence="1">
    <location>
        <begin position="1"/>
        <end position="60"/>
    </location>
</feature>
<organism evidence="2 3">
    <name type="scientific">Thermaerobacter marianensis (strain ATCC 700841 / DSM 12885 / JCM 10246 / 7p75a)</name>
    <dbReference type="NCBI Taxonomy" id="644966"/>
    <lineage>
        <taxon>Bacteria</taxon>
        <taxon>Bacillati</taxon>
        <taxon>Bacillota</taxon>
        <taxon>Clostridia</taxon>
        <taxon>Eubacteriales</taxon>
        <taxon>Clostridiales Family XVII. Incertae Sedis</taxon>
        <taxon>Thermaerobacter</taxon>
    </lineage>
</organism>
<dbReference type="Proteomes" id="UP000008915">
    <property type="component" value="Chromosome"/>
</dbReference>
<reference evidence="3" key="2">
    <citation type="journal article" date="2010" name="Stand. Genomic Sci.">
        <title>Complete genome sequence of Thermaerobacter marianensis type strain (7p75aT).</title>
        <authorList>
            <person name="Han C."/>
            <person name="Gu W."/>
            <person name="Zhang X."/>
            <person name="Lapidus A."/>
            <person name="Nolan M."/>
            <person name="Copeland A."/>
            <person name="Lucas S."/>
            <person name="Glavina Del Rio T."/>
            <person name="Tice H."/>
            <person name="Cheng J."/>
            <person name="Tapia R."/>
            <person name="Goodwin L."/>
            <person name="Pitluck S."/>
            <person name="Pagani I."/>
            <person name="Ivanova N."/>
            <person name="Mavromatis K."/>
            <person name="Mikhailova N."/>
            <person name="Pati A."/>
            <person name="Chen A."/>
            <person name="Palaniappan K."/>
            <person name="Land M."/>
            <person name="Hauser L."/>
            <person name="Chang Y."/>
            <person name="Jeffries C."/>
            <person name="Schneider S."/>
            <person name="Rohde M."/>
            <person name="Goker M."/>
            <person name="Pukall R."/>
            <person name="Woyke T."/>
            <person name="Bristow J."/>
            <person name="Eisen J."/>
            <person name="Markowitz V."/>
            <person name="Hugenholtz P."/>
            <person name="Kyrpides N."/>
            <person name="Klenk H."/>
            <person name="Detter J."/>
        </authorList>
    </citation>
    <scope>NUCLEOTIDE SEQUENCE [LARGE SCALE GENOMIC DNA]</scope>
    <source>
        <strain evidence="3">ATCC 700841 / DSM 12885 / JCM 10246 / 7p75a</strain>
    </source>
</reference>
<name>E6SGJ9_THEM7</name>
<feature type="compositionally biased region" description="Gly residues" evidence="1">
    <location>
        <begin position="127"/>
        <end position="141"/>
    </location>
</feature>
<keyword evidence="3" id="KW-1185">Reference proteome</keyword>
<evidence type="ECO:0000313" key="2">
    <source>
        <dbReference type="EMBL" id="ADU50545.1"/>
    </source>
</evidence>
<keyword evidence="2" id="KW-0648">Protein biosynthesis</keyword>
<dbReference type="GO" id="GO:0003743">
    <property type="term" value="F:translation initiation factor activity"/>
    <property type="evidence" value="ECO:0007669"/>
    <property type="project" value="UniProtKB-KW"/>
</dbReference>
<protein>
    <submittedName>
        <fullName evidence="2">Translation initiation factor IF-2</fullName>
    </submittedName>
</protein>
<reference evidence="2 3" key="1">
    <citation type="journal article" date="2010" name="Stand. Genomic Sci.">
        <title>Complete genome sequence of Thermaerobacter marianensis type strain (7p75a).</title>
        <authorList>
            <person name="Han C."/>
            <person name="Gu W."/>
            <person name="Zhang X."/>
            <person name="Lapidus A."/>
            <person name="Nolan M."/>
            <person name="Copeland A."/>
            <person name="Lucas S."/>
            <person name="Del Rio T.G."/>
            <person name="Tice H."/>
            <person name="Cheng J.F."/>
            <person name="Tapia R."/>
            <person name="Goodwin L."/>
            <person name="Pitluck S."/>
            <person name="Pagani I."/>
            <person name="Ivanova N."/>
            <person name="Mavromatis K."/>
            <person name="Mikhailova N."/>
            <person name="Pati A."/>
            <person name="Chen A."/>
            <person name="Palaniappan K."/>
            <person name="Land M."/>
            <person name="Hauser L."/>
            <person name="Chang Y.J."/>
            <person name="Jeffries C.D."/>
            <person name="Schneider S."/>
            <person name="Rohde M."/>
            <person name="Goker M."/>
            <person name="Pukall R."/>
            <person name="Woyke T."/>
            <person name="Bristow J."/>
            <person name="Eisen J.A."/>
            <person name="Markowitz V."/>
            <person name="Hugenholtz P."/>
            <person name="Kyrpides N.C."/>
            <person name="Klenk H.P."/>
            <person name="Detter J.C."/>
        </authorList>
    </citation>
    <scope>NUCLEOTIDE SEQUENCE [LARGE SCALE GENOMIC DNA]</scope>
    <source>
        <strain evidence="3">ATCC 700841 / DSM 12885 / JCM 10246 / 7p75a</strain>
    </source>
</reference>
<feature type="compositionally biased region" description="Low complexity" evidence="1">
    <location>
        <begin position="13"/>
        <end position="23"/>
    </location>
</feature>
<keyword evidence="2" id="KW-0396">Initiation factor</keyword>
<evidence type="ECO:0000313" key="3">
    <source>
        <dbReference type="Proteomes" id="UP000008915"/>
    </source>
</evidence>
<sequence>MTPRKPGNHGRQRAQAAGRASPGAGRGGPGRPGRPVAPEPAAPERDDLTAAGAPASFTDDHRWIDQLEELADGQARAMGIRPQVEFEVPGIRVVADIGEPAPGPAAYGAPEATRPAPGAGGPASPPGGDGHGAGPYGGTAGEYGRVPGRRKPRGLAVGAEGNDPDAPGGGAGRRRSP</sequence>
<dbReference type="EMBL" id="CP002344">
    <property type="protein sequence ID" value="ADU50545.1"/>
    <property type="molecule type" value="Genomic_DNA"/>
</dbReference>
<accession>E6SGJ9</accession>